<evidence type="ECO:0000256" key="3">
    <source>
        <dbReference type="ARBA" id="ARBA00022475"/>
    </source>
</evidence>
<feature type="transmembrane region" description="Helical" evidence="8">
    <location>
        <begin position="283"/>
        <end position="303"/>
    </location>
</feature>
<dbReference type="EMBL" id="AP027272">
    <property type="protein sequence ID" value="BDX06252.1"/>
    <property type="molecule type" value="Genomic_DNA"/>
</dbReference>
<proteinExistence type="inferred from homology"/>
<comment type="similarity">
    <text evidence="8">Belongs to the binding-protein-dependent transport system permease family.</text>
</comment>
<dbReference type="CDD" id="cd06261">
    <property type="entry name" value="TM_PBP2"/>
    <property type="match status" value="2"/>
</dbReference>
<keyword evidence="4" id="KW-0997">Cell inner membrane</keyword>
<dbReference type="FunFam" id="1.10.3720.10:FF:000088">
    <property type="entry name" value="Iron(III) ABC transporter, permease protein"/>
    <property type="match status" value="1"/>
</dbReference>
<feature type="transmembrane region" description="Helical" evidence="8">
    <location>
        <begin position="139"/>
        <end position="160"/>
    </location>
</feature>
<feature type="transmembrane region" description="Helical" evidence="8">
    <location>
        <begin position="358"/>
        <end position="385"/>
    </location>
</feature>
<dbReference type="PROSITE" id="PS50928">
    <property type="entry name" value="ABC_TM1"/>
    <property type="match status" value="2"/>
</dbReference>
<evidence type="ECO:0000256" key="6">
    <source>
        <dbReference type="ARBA" id="ARBA00022989"/>
    </source>
</evidence>
<feature type="domain" description="ABC transmembrane type-1" evidence="9">
    <location>
        <begin position="326"/>
        <end position="532"/>
    </location>
</feature>
<keyword evidence="6 8" id="KW-1133">Transmembrane helix</keyword>
<sequence length="539" mass="59917">MTLNFQLRHLVMLLSLLMALPAFVVLGSWLLPQWDSWAHLADTVLAGYIQNSLVLAFGVGITSGALGTWCAWCVSQYQFPLVNHVRWMLFLPLAIPPYIMGYLYTGVLDFSGPIQRQLRDITGLSYGEYWFPDVQSMPGAIFVLSLVLFPYVYGLAYVAFTSQSRSLLQVAQNHGLNGWQYFIKVSLPLALPAILTGILLTMMESLADFGTVEYLGIATFTTGIFRTWFGMNQPLVAAQLSAGLVCFVLFLFWLEKRVRERQRFYQNNQQNERLSRQISKTNALLVLSSLLLIMTLSFFVPLLRLVSWSWLVFKQSTEFGELLALVTNSVLVAGFAAVVIMAIALLFGYALRNKPNKLLSFVSSIAVTGYAFPGAVIAVGTVIVLGKADLMLNEFLGSVFNWQPGLVFSGTLVALLFAYSIRYLTVGFQHVNNGLNRISPSFDQAGKTLGESDYGVLRKIHFPILKSSLLVGGLMVFVDVLKELPATLILRPFNFDTLAVKTYELASDERLTDASLPALLIVMAGILPVWVIQRNIKSH</sequence>
<dbReference type="GO" id="GO:0055085">
    <property type="term" value="P:transmembrane transport"/>
    <property type="evidence" value="ECO:0007669"/>
    <property type="project" value="InterPro"/>
</dbReference>
<feature type="transmembrane region" description="Helical" evidence="8">
    <location>
        <begin position="87"/>
        <end position="104"/>
    </location>
</feature>
<dbReference type="Gene3D" id="1.10.3720.10">
    <property type="entry name" value="MetI-like"/>
    <property type="match status" value="2"/>
</dbReference>
<dbReference type="InterPro" id="IPR035906">
    <property type="entry name" value="MetI-like_sf"/>
</dbReference>
<feature type="transmembrane region" description="Helical" evidence="8">
    <location>
        <begin position="514"/>
        <end position="532"/>
    </location>
</feature>
<accession>A0AA48HPE1</accession>
<evidence type="ECO:0000256" key="1">
    <source>
        <dbReference type="ARBA" id="ARBA00004429"/>
    </source>
</evidence>
<dbReference type="GO" id="GO:0005886">
    <property type="term" value="C:plasma membrane"/>
    <property type="evidence" value="ECO:0007669"/>
    <property type="project" value="UniProtKB-SubCell"/>
</dbReference>
<dbReference type="PANTHER" id="PTHR43357">
    <property type="entry name" value="INNER MEMBRANE ABC TRANSPORTER PERMEASE PROTEIN YDCV"/>
    <property type="match status" value="1"/>
</dbReference>
<feature type="transmembrane region" description="Helical" evidence="8">
    <location>
        <begin position="464"/>
        <end position="481"/>
    </location>
</feature>
<dbReference type="Pfam" id="PF00528">
    <property type="entry name" value="BPD_transp_1"/>
    <property type="match status" value="1"/>
</dbReference>
<feature type="transmembrane region" description="Helical" evidence="8">
    <location>
        <begin position="235"/>
        <end position="254"/>
    </location>
</feature>
<evidence type="ECO:0000256" key="8">
    <source>
        <dbReference type="RuleBase" id="RU363032"/>
    </source>
</evidence>
<evidence type="ECO:0000313" key="11">
    <source>
        <dbReference type="Proteomes" id="UP001333710"/>
    </source>
</evidence>
<keyword evidence="3" id="KW-1003">Cell membrane</keyword>
<evidence type="ECO:0000259" key="9">
    <source>
        <dbReference type="PROSITE" id="PS50928"/>
    </source>
</evidence>
<dbReference type="RefSeq" id="WP_338292282.1">
    <property type="nucleotide sequence ID" value="NZ_AP027272.1"/>
</dbReference>
<feature type="transmembrane region" description="Helical" evidence="8">
    <location>
        <begin position="323"/>
        <end position="351"/>
    </location>
</feature>
<feature type="transmembrane region" description="Helical" evidence="8">
    <location>
        <begin position="52"/>
        <end position="75"/>
    </location>
</feature>
<dbReference type="InterPro" id="IPR000515">
    <property type="entry name" value="MetI-like"/>
</dbReference>
<keyword evidence="2 8" id="KW-0813">Transport</keyword>
<evidence type="ECO:0000313" key="10">
    <source>
        <dbReference type="EMBL" id="BDX06252.1"/>
    </source>
</evidence>
<evidence type="ECO:0000256" key="7">
    <source>
        <dbReference type="ARBA" id="ARBA00023136"/>
    </source>
</evidence>
<feature type="transmembrane region" description="Helical" evidence="8">
    <location>
        <begin position="405"/>
        <end position="424"/>
    </location>
</feature>
<keyword evidence="5 8" id="KW-0812">Transmembrane</keyword>
<organism evidence="10 11">
    <name type="scientific">Planctobacterium marinum</name>
    <dbReference type="NCBI Taxonomy" id="1631968"/>
    <lineage>
        <taxon>Bacteria</taxon>
        <taxon>Pseudomonadati</taxon>
        <taxon>Pseudomonadota</taxon>
        <taxon>Gammaproteobacteria</taxon>
        <taxon>Alteromonadales</taxon>
        <taxon>Alteromonadaceae</taxon>
        <taxon>Planctobacterium</taxon>
    </lineage>
</organism>
<evidence type="ECO:0000256" key="2">
    <source>
        <dbReference type="ARBA" id="ARBA00022448"/>
    </source>
</evidence>
<name>A0AA48HPE1_9ALTE</name>
<dbReference type="SUPFAM" id="SSF161098">
    <property type="entry name" value="MetI-like"/>
    <property type="match status" value="2"/>
</dbReference>
<feature type="transmembrane region" description="Helical" evidence="8">
    <location>
        <begin position="181"/>
        <end position="203"/>
    </location>
</feature>
<dbReference type="KEGG" id="pmaw:MACH26_17730"/>
<evidence type="ECO:0000256" key="5">
    <source>
        <dbReference type="ARBA" id="ARBA00022692"/>
    </source>
</evidence>
<keyword evidence="7 8" id="KW-0472">Membrane</keyword>
<reference evidence="10" key="1">
    <citation type="submission" date="2023-01" db="EMBL/GenBank/DDBJ databases">
        <title>Complete genome sequence of Planctobacterium marinum strain Dej080120_11.</title>
        <authorList>
            <person name="Ueki S."/>
            <person name="Maruyama F."/>
        </authorList>
    </citation>
    <scope>NUCLEOTIDE SEQUENCE</scope>
    <source>
        <strain evidence="10">Dej080120_11</strain>
    </source>
</reference>
<feature type="domain" description="ABC transmembrane type-1" evidence="9">
    <location>
        <begin position="49"/>
        <end position="253"/>
    </location>
</feature>
<dbReference type="AlphaFoldDB" id="A0AA48HPE1"/>
<evidence type="ECO:0000256" key="4">
    <source>
        <dbReference type="ARBA" id="ARBA00022519"/>
    </source>
</evidence>
<dbReference type="PANTHER" id="PTHR43357:SF3">
    <property type="entry name" value="FE(3+)-TRANSPORT SYSTEM PERMEASE PROTEIN FBPB 2"/>
    <property type="match status" value="1"/>
</dbReference>
<comment type="subcellular location">
    <subcellularLocation>
        <location evidence="1">Cell inner membrane</location>
        <topology evidence="1">Multi-pass membrane protein</topology>
    </subcellularLocation>
    <subcellularLocation>
        <location evidence="8">Cell membrane</location>
        <topology evidence="8">Multi-pass membrane protein</topology>
    </subcellularLocation>
</comment>
<dbReference type="Proteomes" id="UP001333710">
    <property type="component" value="Chromosome"/>
</dbReference>
<gene>
    <name evidence="10" type="ORF">MACH26_17730</name>
</gene>
<protein>
    <submittedName>
        <fullName evidence="10">Iron(III) ABC transporter permease</fullName>
    </submittedName>
</protein>
<keyword evidence="11" id="KW-1185">Reference proteome</keyword>
<feature type="transmembrane region" description="Helical" evidence="8">
    <location>
        <begin position="12"/>
        <end position="32"/>
    </location>
</feature>